<gene>
    <name evidence="2" type="ORF">RRG08_013858</name>
</gene>
<organism evidence="2 3">
    <name type="scientific">Elysia crispata</name>
    <name type="common">lettuce slug</name>
    <dbReference type="NCBI Taxonomy" id="231223"/>
    <lineage>
        <taxon>Eukaryota</taxon>
        <taxon>Metazoa</taxon>
        <taxon>Spiralia</taxon>
        <taxon>Lophotrochozoa</taxon>
        <taxon>Mollusca</taxon>
        <taxon>Gastropoda</taxon>
        <taxon>Heterobranchia</taxon>
        <taxon>Euthyneura</taxon>
        <taxon>Panpulmonata</taxon>
        <taxon>Sacoglossa</taxon>
        <taxon>Placobranchoidea</taxon>
        <taxon>Plakobranchidae</taxon>
        <taxon>Elysia</taxon>
    </lineage>
</organism>
<evidence type="ECO:0000313" key="2">
    <source>
        <dbReference type="EMBL" id="KAK3749650.1"/>
    </source>
</evidence>
<feature type="region of interest" description="Disordered" evidence="1">
    <location>
        <begin position="1"/>
        <end position="71"/>
    </location>
</feature>
<sequence>MFKTFMANSELKPGPITLNSGRSENPAKYEVEAGQLRPAPVSSGEGPIPTVEGRPSPRYRGKEVYRKETSRVHGPKTLRQYPQLLFEGLFFLLSRCSQQQPPPLNPQVFTLCAAVTTTCDSTSTARTLRPLSSTPAFLPPAPPTISRATAAAPATGIFTTRQQPHLLTTLQS</sequence>
<dbReference type="EMBL" id="JAWDGP010005930">
    <property type="protein sequence ID" value="KAK3749650.1"/>
    <property type="molecule type" value="Genomic_DNA"/>
</dbReference>
<reference evidence="2" key="1">
    <citation type="journal article" date="2023" name="G3 (Bethesda)">
        <title>A reference genome for the long-term kleptoplast-retaining sea slug Elysia crispata morphotype clarki.</title>
        <authorList>
            <person name="Eastman K.E."/>
            <person name="Pendleton A.L."/>
            <person name="Shaikh M.A."/>
            <person name="Suttiyut T."/>
            <person name="Ogas R."/>
            <person name="Tomko P."/>
            <person name="Gavelis G."/>
            <person name="Widhalm J.R."/>
            <person name="Wisecaver J.H."/>
        </authorList>
    </citation>
    <scope>NUCLEOTIDE SEQUENCE</scope>
    <source>
        <strain evidence="2">ECLA1</strain>
    </source>
</reference>
<evidence type="ECO:0000313" key="3">
    <source>
        <dbReference type="Proteomes" id="UP001283361"/>
    </source>
</evidence>
<name>A0AAE1D0H5_9GAST</name>
<proteinExistence type="predicted"/>
<feature type="compositionally biased region" description="Basic and acidic residues" evidence="1">
    <location>
        <begin position="60"/>
        <end position="71"/>
    </location>
</feature>
<protein>
    <submittedName>
        <fullName evidence="2">Uncharacterized protein</fullName>
    </submittedName>
</protein>
<dbReference type="Proteomes" id="UP001283361">
    <property type="component" value="Unassembled WGS sequence"/>
</dbReference>
<keyword evidence="3" id="KW-1185">Reference proteome</keyword>
<accession>A0AAE1D0H5</accession>
<comment type="caution">
    <text evidence="2">The sequence shown here is derived from an EMBL/GenBank/DDBJ whole genome shotgun (WGS) entry which is preliminary data.</text>
</comment>
<dbReference type="AlphaFoldDB" id="A0AAE1D0H5"/>
<evidence type="ECO:0000256" key="1">
    <source>
        <dbReference type="SAM" id="MobiDB-lite"/>
    </source>
</evidence>